<name>A0A4U1L4W3_9SPHN</name>
<feature type="chain" id="PRO_5021034945" evidence="1">
    <location>
        <begin position="21"/>
        <end position="603"/>
    </location>
</feature>
<dbReference type="PANTHER" id="PTHR10357">
    <property type="entry name" value="ALPHA-AMYLASE FAMILY MEMBER"/>
    <property type="match status" value="1"/>
</dbReference>
<feature type="domain" description="Glycosyl hydrolase family 13 catalytic" evidence="2">
    <location>
        <begin position="35"/>
        <end position="507"/>
    </location>
</feature>
<evidence type="ECO:0000256" key="1">
    <source>
        <dbReference type="SAM" id="SignalP"/>
    </source>
</evidence>
<dbReference type="AlphaFoldDB" id="A0A4U1L4W3"/>
<dbReference type="InterPro" id="IPR017853">
    <property type="entry name" value="GH"/>
</dbReference>
<proteinExistence type="predicted"/>
<feature type="signal peptide" evidence="1">
    <location>
        <begin position="1"/>
        <end position="20"/>
    </location>
</feature>
<dbReference type="RefSeq" id="WP_136943758.1">
    <property type="nucleotide sequence ID" value="NZ_SWKR01000002.1"/>
</dbReference>
<dbReference type="InterPro" id="IPR006047">
    <property type="entry name" value="GH13_cat_dom"/>
</dbReference>
<accession>A0A4U1L4W3</accession>
<sequence>MIRMIGATLALALSAAPAAAQDLRQRLPQDEVIYFVLPDRFENGDAANDRGGIAGDRLAHGFDPAHKGFFHGGDLKGLTQRLDYIQSLGMTAIWLTPVFKNKAVQGGAGEESAGYHGYWITDFTTVDPHLGSEADFKALVDAAHARGMKVYMDIIANHTADVLYFAECEGKGECAYRSRADYPYATRGGPKGRAINTGFAGDQLMTAENFARLTDPNYAYTVKVRPAERSVKVPAWLNDPIHYHNRGNTTFSNESSTMGDFVGLDDLMTESPRVIAGMIDIYGDWIDRYGVDGYRIDTARHVNPEFWQAFAPAMLARARAKGIPNFHVFGEAAWSELEPGLLARHTVVDKLPSVLDFAFATAVQQTVAEGKPTAALAKLFWGDALYAGGEPTALQLPTFIGNHDQGRFAMFVRRANPNAGDAELLARTRLGHEMLLTLRGVPTVYYGDEQGFAGKGNDQDARQTMFASRAQTYREEKLVGTTRTHAEDHFRTDHPLFGTIATLSKLRVATPALTRGRQVTRAYSDDKAGLFAVSRFDPTSDAEVLVAFNTSAAPIAANVEVETRSRRFRTLYGKGCPATASAPGSVAVTIAPFSTIVCAVEAR</sequence>
<dbReference type="OrthoDB" id="9805159at2"/>
<dbReference type="Gene3D" id="3.20.20.80">
    <property type="entry name" value="Glycosidases"/>
    <property type="match status" value="1"/>
</dbReference>
<evidence type="ECO:0000313" key="3">
    <source>
        <dbReference type="EMBL" id="TKD51822.1"/>
    </source>
</evidence>
<keyword evidence="4" id="KW-1185">Reference proteome</keyword>
<keyword evidence="1" id="KW-0732">Signal</keyword>
<reference evidence="3 4" key="1">
    <citation type="submission" date="2019-04" db="EMBL/GenBank/DDBJ databases">
        <authorList>
            <person name="Yang Y."/>
            <person name="Wei D."/>
        </authorList>
    </citation>
    <scope>NUCLEOTIDE SEQUENCE [LARGE SCALE GENOMIC DNA]</scope>
    <source>
        <strain evidence="3 4">L-1-4w-11</strain>
    </source>
</reference>
<dbReference type="CDD" id="cd11339">
    <property type="entry name" value="AmyAc_bac_CMD_like_2"/>
    <property type="match status" value="1"/>
</dbReference>
<dbReference type="SUPFAM" id="SSF51445">
    <property type="entry name" value="(Trans)glycosidases"/>
    <property type="match status" value="1"/>
</dbReference>
<protein>
    <submittedName>
        <fullName evidence="3">Alpha-amylase</fullName>
    </submittedName>
</protein>
<dbReference type="Pfam" id="PF00128">
    <property type="entry name" value="Alpha-amylase"/>
    <property type="match status" value="1"/>
</dbReference>
<organism evidence="3 4">
    <name type="scientific">Sphingomonas baiyangensis</name>
    <dbReference type="NCBI Taxonomy" id="2572576"/>
    <lineage>
        <taxon>Bacteria</taxon>
        <taxon>Pseudomonadati</taxon>
        <taxon>Pseudomonadota</taxon>
        <taxon>Alphaproteobacteria</taxon>
        <taxon>Sphingomonadales</taxon>
        <taxon>Sphingomonadaceae</taxon>
        <taxon>Sphingomonas</taxon>
    </lineage>
</organism>
<gene>
    <name evidence="3" type="ORF">FBR43_14470</name>
</gene>
<dbReference type="GO" id="GO:0005975">
    <property type="term" value="P:carbohydrate metabolic process"/>
    <property type="evidence" value="ECO:0007669"/>
    <property type="project" value="InterPro"/>
</dbReference>
<dbReference type="Proteomes" id="UP000309138">
    <property type="component" value="Unassembled WGS sequence"/>
</dbReference>
<dbReference type="EMBL" id="SWKR01000002">
    <property type="protein sequence ID" value="TKD51822.1"/>
    <property type="molecule type" value="Genomic_DNA"/>
</dbReference>
<dbReference type="PANTHER" id="PTHR10357:SF209">
    <property type="entry name" value="PERIPLASMIC ALPHA-AMYLASE"/>
    <property type="match status" value="1"/>
</dbReference>
<comment type="caution">
    <text evidence="3">The sequence shown here is derived from an EMBL/GenBank/DDBJ whole genome shotgun (WGS) entry which is preliminary data.</text>
</comment>
<evidence type="ECO:0000313" key="4">
    <source>
        <dbReference type="Proteomes" id="UP000309138"/>
    </source>
</evidence>
<evidence type="ECO:0000259" key="2">
    <source>
        <dbReference type="SMART" id="SM00642"/>
    </source>
</evidence>
<dbReference type="SMART" id="SM00642">
    <property type="entry name" value="Aamy"/>
    <property type="match status" value="1"/>
</dbReference>